<comment type="caution">
    <text evidence="2">The sequence shown here is derived from an EMBL/GenBank/DDBJ whole genome shotgun (WGS) entry which is preliminary data.</text>
</comment>
<dbReference type="EMBL" id="LBFC01000007">
    <property type="protein sequence ID" value="ONN27636.1"/>
    <property type="molecule type" value="Genomic_DNA"/>
</dbReference>
<evidence type="ECO:0000256" key="1">
    <source>
        <dbReference type="SAM" id="Phobius"/>
    </source>
</evidence>
<protein>
    <recommendedName>
        <fullName evidence="4">ATP synthase protein I</fullName>
    </recommendedName>
</protein>
<dbReference type="Pfam" id="PF09527">
    <property type="entry name" value="ATPase_gene1"/>
    <property type="match status" value="1"/>
</dbReference>
<evidence type="ECO:0008006" key="4">
    <source>
        <dbReference type="Google" id="ProtNLM"/>
    </source>
</evidence>
<reference evidence="2 3" key="1">
    <citation type="submission" date="2015-06" db="EMBL/GenBank/DDBJ databases">
        <title>Genome sequencing of Thermotogales isolates from hydrothermal vents.</title>
        <authorList>
            <person name="Haverkamp T.H."/>
            <person name="Kublanov I.V."/>
            <person name="Nesbo C.L."/>
        </authorList>
    </citation>
    <scope>NUCLEOTIDE SEQUENCE [LARGE SCALE GENOMIC DNA]</scope>
    <source>
        <strain evidence="3">ik275mar</strain>
    </source>
</reference>
<keyword evidence="1" id="KW-0472">Membrane</keyword>
<dbReference type="RefSeq" id="WP_077197963.1">
    <property type="nucleotide sequence ID" value="NZ_LBFC01000007.1"/>
</dbReference>
<gene>
    <name evidence="2" type="ORF">XJ44_02570</name>
</gene>
<dbReference type="InterPro" id="IPR032820">
    <property type="entry name" value="ATPase_put"/>
</dbReference>
<keyword evidence="3" id="KW-1185">Reference proteome</keyword>
<keyword evidence="1" id="KW-0812">Transmembrane</keyword>
<dbReference type="Proteomes" id="UP000242616">
    <property type="component" value="Unassembled WGS sequence"/>
</dbReference>
<name>A0ABX3IIG8_9BACT</name>
<evidence type="ECO:0000313" key="3">
    <source>
        <dbReference type="Proteomes" id="UP000242616"/>
    </source>
</evidence>
<feature type="transmembrane region" description="Helical" evidence="1">
    <location>
        <begin position="46"/>
        <end position="64"/>
    </location>
</feature>
<evidence type="ECO:0000313" key="2">
    <source>
        <dbReference type="EMBL" id="ONN27636.1"/>
    </source>
</evidence>
<keyword evidence="1" id="KW-1133">Transmembrane helix</keyword>
<proteinExistence type="predicted"/>
<feature type="transmembrane region" description="Helical" evidence="1">
    <location>
        <begin position="12"/>
        <end position="34"/>
    </location>
</feature>
<organism evidence="2 3">
    <name type="scientific">Thermosipho affectus</name>
    <dbReference type="NCBI Taxonomy" id="660294"/>
    <lineage>
        <taxon>Bacteria</taxon>
        <taxon>Thermotogati</taxon>
        <taxon>Thermotogota</taxon>
        <taxon>Thermotogae</taxon>
        <taxon>Thermotogales</taxon>
        <taxon>Fervidobacteriaceae</taxon>
        <taxon>Thermosipho</taxon>
    </lineage>
</organism>
<sequence>MKKNNIVKELNKLNLVTIFGATILGNVIISYFIGNFLDKIFNTEKLFTIVFLFFGAISGLYNAIRQMLKEVEKVDRREKGD</sequence>
<accession>A0ABX3IIG8</accession>